<dbReference type="NCBIfam" id="TIGR01764">
    <property type="entry name" value="excise"/>
    <property type="match status" value="1"/>
</dbReference>
<evidence type="ECO:0000313" key="3">
    <source>
        <dbReference type="EMBL" id="CDX01257.1"/>
    </source>
</evidence>
<dbReference type="Pfam" id="PF12728">
    <property type="entry name" value="HTH_17"/>
    <property type="match status" value="1"/>
</dbReference>
<proteinExistence type="predicted"/>
<reference evidence="3" key="1">
    <citation type="submission" date="2014-07" db="EMBL/GenBank/DDBJ databases">
        <authorList>
            <person name="Hornung V.Bastian."/>
        </authorList>
    </citation>
    <scope>NUCLEOTIDE SEQUENCE</scope>
    <source>
        <strain evidence="3">PCE-S</strain>
    </source>
</reference>
<evidence type="ECO:0000256" key="1">
    <source>
        <dbReference type="SAM" id="MobiDB-lite"/>
    </source>
</evidence>
<feature type="region of interest" description="Disordered" evidence="1">
    <location>
        <begin position="57"/>
        <end position="76"/>
    </location>
</feature>
<dbReference type="SUPFAM" id="SSF46955">
    <property type="entry name" value="Putative DNA-binding domain"/>
    <property type="match status" value="1"/>
</dbReference>
<protein>
    <submittedName>
        <fullName evidence="3">DNA binding domain, putative</fullName>
    </submittedName>
</protein>
<dbReference type="AlphaFoldDB" id="A0A098AYS6"/>
<feature type="domain" description="Helix-turn-helix" evidence="2">
    <location>
        <begin position="7"/>
        <end position="55"/>
    </location>
</feature>
<evidence type="ECO:0000259" key="2">
    <source>
        <dbReference type="Pfam" id="PF12728"/>
    </source>
</evidence>
<dbReference type="PATRIC" id="fig|49338.4.peg.1479"/>
<dbReference type="InterPro" id="IPR041657">
    <property type="entry name" value="HTH_17"/>
</dbReference>
<sequence length="76" mass="8543">MIPKATLTSKEAAEYLGISYWLMLELIKRGEINPIRAGGRYLFRQSGLDGWMTKQEMRGSTTVAAPNDQPKLSRAK</sequence>
<dbReference type="RefSeq" id="WP_208925433.1">
    <property type="nucleotide sequence ID" value="NZ_LK996017.1"/>
</dbReference>
<organism evidence="3">
    <name type="scientific">Desulfitobacterium hafniense</name>
    <name type="common">Desulfitobacterium frappieri</name>
    <dbReference type="NCBI Taxonomy" id="49338"/>
    <lineage>
        <taxon>Bacteria</taxon>
        <taxon>Bacillati</taxon>
        <taxon>Bacillota</taxon>
        <taxon>Clostridia</taxon>
        <taxon>Eubacteriales</taxon>
        <taxon>Desulfitobacteriaceae</taxon>
        <taxon>Desulfitobacterium</taxon>
    </lineage>
</organism>
<dbReference type="GO" id="GO:0003677">
    <property type="term" value="F:DNA binding"/>
    <property type="evidence" value="ECO:0007669"/>
    <property type="project" value="InterPro"/>
</dbReference>
<accession>A0A098AYS6</accession>
<name>A0A098AYS6_DESHA</name>
<gene>
    <name evidence="3" type="ORF">DPCES_1370</name>
</gene>
<dbReference type="InterPro" id="IPR009061">
    <property type="entry name" value="DNA-bd_dom_put_sf"/>
</dbReference>
<dbReference type="InterPro" id="IPR010093">
    <property type="entry name" value="SinI_DNA-bd"/>
</dbReference>
<dbReference type="EMBL" id="LK996017">
    <property type="protein sequence ID" value="CDX01257.1"/>
    <property type="molecule type" value="Genomic_DNA"/>
</dbReference>